<feature type="region of interest" description="Disordered" evidence="1">
    <location>
        <begin position="41"/>
        <end position="60"/>
    </location>
</feature>
<dbReference type="AlphaFoldDB" id="A0AAV6X3E6"/>
<accession>A0AAV6X3E6</accession>
<sequence>MKLGDDNYSLVSEEILQLKMQMQEMMNGFKELTVAHRAATDAATDEERGTLNGPFNPLDEQIRSEPINEIQAPSLPTLYGADPLGWLAQVDQHFDLYPCVDEQKVQLAMMAMEGITLNWFRWYKRKRPTFTWQELAHALISRFDDHCDGNMCEHLAGTRQTADVATYINAFTQLAIQLPSLSDDNFLGLLMHVLCEEIRVQVHVLDPVDLDLVMKMSRNIETAIRVQQGGTGMTRPNW</sequence>
<dbReference type="InterPro" id="IPR005162">
    <property type="entry name" value="Retrotrans_gag_dom"/>
</dbReference>
<keyword evidence="4" id="KW-1185">Reference proteome</keyword>
<proteinExistence type="predicted"/>
<evidence type="ECO:0000256" key="1">
    <source>
        <dbReference type="SAM" id="MobiDB-lite"/>
    </source>
</evidence>
<dbReference type="Proteomes" id="UP000826271">
    <property type="component" value="Unassembled WGS sequence"/>
</dbReference>
<evidence type="ECO:0000259" key="2">
    <source>
        <dbReference type="Pfam" id="PF03732"/>
    </source>
</evidence>
<protein>
    <recommendedName>
        <fullName evidence="2">Retrotransposon gag domain-containing protein</fullName>
    </recommendedName>
</protein>
<dbReference type="Pfam" id="PF03732">
    <property type="entry name" value="Retrotrans_gag"/>
    <property type="match status" value="1"/>
</dbReference>
<dbReference type="EMBL" id="WHWC01000011">
    <property type="protein sequence ID" value="KAG8373735.1"/>
    <property type="molecule type" value="Genomic_DNA"/>
</dbReference>
<evidence type="ECO:0000313" key="3">
    <source>
        <dbReference type="EMBL" id="KAG8373735.1"/>
    </source>
</evidence>
<gene>
    <name evidence="3" type="ORF">BUALT_Bualt11G0055800</name>
</gene>
<evidence type="ECO:0000313" key="4">
    <source>
        <dbReference type="Proteomes" id="UP000826271"/>
    </source>
</evidence>
<organism evidence="3 4">
    <name type="scientific">Buddleja alternifolia</name>
    <dbReference type="NCBI Taxonomy" id="168488"/>
    <lineage>
        <taxon>Eukaryota</taxon>
        <taxon>Viridiplantae</taxon>
        <taxon>Streptophyta</taxon>
        <taxon>Embryophyta</taxon>
        <taxon>Tracheophyta</taxon>
        <taxon>Spermatophyta</taxon>
        <taxon>Magnoliopsida</taxon>
        <taxon>eudicotyledons</taxon>
        <taxon>Gunneridae</taxon>
        <taxon>Pentapetalae</taxon>
        <taxon>asterids</taxon>
        <taxon>lamiids</taxon>
        <taxon>Lamiales</taxon>
        <taxon>Scrophulariaceae</taxon>
        <taxon>Buddlejeae</taxon>
        <taxon>Buddleja</taxon>
    </lineage>
</organism>
<name>A0AAV6X3E6_9LAMI</name>
<comment type="caution">
    <text evidence="3">The sequence shown here is derived from an EMBL/GenBank/DDBJ whole genome shotgun (WGS) entry which is preliminary data.</text>
</comment>
<reference evidence="3" key="1">
    <citation type="submission" date="2019-10" db="EMBL/GenBank/DDBJ databases">
        <authorList>
            <person name="Zhang R."/>
            <person name="Pan Y."/>
            <person name="Wang J."/>
            <person name="Ma R."/>
            <person name="Yu S."/>
        </authorList>
    </citation>
    <scope>NUCLEOTIDE SEQUENCE</scope>
    <source>
        <strain evidence="3">LA-IB0</strain>
        <tissue evidence="3">Leaf</tissue>
    </source>
</reference>
<feature type="domain" description="Retrotransposon gag" evidence="2">
    <location>
        <begin position="107"/>
        <end position="190"/>
    </location>
</feature>